<dbReference type="SMART" id="SM00671">
    <property type="entry name" value="SEL1"/>
    <property type="match status" value="3"/>
</dbReference>
<comment type="caution">
    <text evidence="2">The sequence shown here is derived from an EMBL/GenBank/DDBJ whole genome shotgun (WGS) entry which is preliminary data.</text>
</comment>
<dbReference type="InterPro" id="IPR050767">
    <property type="entry name" value="Sel1_AlgK"/>
</dbReference>
<dbReference type="PANTHER" id="PTHR11102:SF160">
    <property type="entry name" value="ERAD-ASSOCIATED E3 UBIQUITIN-PROTEIN LIGASE COMPONENT HRD3"/>
    <property type="match status" value="1"/>
</dbReference>
<evidence type="ECO:0008006" key="4">
    <source>
        <dbReference type="Google" id="ProtNLM"/>
    </source>
</evidence>
<reference evidence="2 3" key="1">
    <citation type="submission" date="2016-06" db="EMBL/GenBank/DDBJ databases">
        <title>Draft genome of Moraxella lacunata CCUG 57757A.</title>
        <authorList>
            <person name="Salva-Serra F."/>
            <person name="Engstrom-Jakobsson H."/>
            <person name="Thorell K."/>
            <person name="Gonzales-Siles L."/>
            <person name="Karlsson R."/>
            <person name="Boulund F."/>
            <person name="Engstrand L."/>
            <person name="Kristiansson E."/>
            <person name="Moore E."/>
        </authorList>
    </citation>
    <scope>NUCLEOTIDE SEQUENCE [LARGE SCALE GENOMIC DNA]</scope>
    <source>
        <strain evidence="2 3">CCUG 57757A</strain>
    </source>
</reference>
<name>A0A1B8Q7X4_MORLA</name>
<dbReference type="InterPro" id="IPR011990">
    <property type="entry name" value="TPR-like_helical_dom_sf"/>
</dbReference>
<dbReference type="PANTHER" id="PTHR11102">
    <property type="entry name" value="SEL-1-LIKE PROTEIN"/>
    <property type="match status" value="1"/>
</dbReference>
<feature type="chain" id="PRO_5008612208" description="Beta-lactamase" evidence="1">
    <location>
        <begin position="21"/>
        <end position="153"/>
    </location>
</feature>
<dbReference type="SUPFAM" id="SSF81901">
    <property type="entry name" value="HCP-like"/>
    <property type="match status" value="1"/>
</dbReference>
<dbReference type="Gene3D" id="1.25.40.10">
    <property type="entry name" value="Tetratricopeptide repeat domain"/>
    <property type="match status" value="1"/>
</dbReference>
<sequence length="153" mass="16728">MLTKFTALAMGVLVSVSVSAADMATLTRQAQNGDAAAQSDLADEYYEQGNHAKAFEWNTKAAGQGYAAAQNNLGGMYRQGQGVRQDYQKAVEWYTKAAHQGFAEAQYNLGAMYYNGQGVSQNKSTAKRYFGQACDNGYQSGCDHYRILNEQGY</sequence>
<proteinExistence type="predicted"/>
<feature type="signal peptide" evidence="1">
    <location>
        <begin position="1"/>
        <end position="20"/>
    </location>
</feature>
<dbReference type="Proteomes" id="UP000092607">
    <property type="component" value="Unassembled WGS sequence"/>
</dbReference>
<dbReference type="EMBL" id="LZMS01000005">
    <property type="protein sequence ID" value="OBX67071.1"/>
    <property type="molecule type" value="Genomic_DNA"/>
</dbReference>
<evidence type="ECO:0000256" key="1">
    <source>
        <dbReference type="SAM" id="SignalP"/>
    </source>
</evidence>
<dbReference type="OrthoDB" id="7057291at2"/>
<dbReference type="AlphaFoldDB" id="A0A1B8Q7X4"/>
<organism evidence="2 3">
    <name type="scientific">Moraxella lacunata</name>
    <dbReference type="NCBI Taxonomy" id="477"/>
    <lineage>
        <taxon>Bacteria</taxon>
        <taxon>Pseudomonadati</taxon>
        <taxon>Pseudomonadota</taxon>
        <taxon>Gammaproteobacteria</taxon>
        <taxon>Moraxellales</taxon>
        <taxon>Moraxellaceae</taxon>
        <taxon>Moraxella</taxon>
    </lineage>
</organism>
<gene>
    <name evidence="2" type="ORF">A9309_12315</name>
</gene>
<evidence type="ECO:0000313" key="2">
    <source>
        <dbReference type="EMBL" id="OBX67071.1"/>
    </source>
</evidence>
<protein>
    <recommendedName>
        <fullName evidence="4">Beta-lactamase</fullName>
    </recommendedName>
</protein>
<dbReference type="RefSeq" id="WP_065255724.1">
    <property type="nucleotide sequence ID" value="NZ_JARDJM010000053.1"/>
</dbReference>
<accession>A0A1B8Q7X4</accession>
<dbReference type="InterPro" id="IPR006597">
    <property type="entry name" value="Sel1-like"/>
</dbReference>
<dbReference type="Pfam" id="PF08238">
    <property type="entry name" value="Sel1"/>
    <property type="match status" value="3"/>
</dbReference>
<keyword evidence="1" id="KW-0732">Signal</keyword>
<evidence type="ECO:0000313" key="3">
    <source>
        <dbReference type="Proteomes" id="UP000092607"/>
    </source>
</evidence>